<dbReference type="EMBL" id="BIMN01000009">
    <property type="protein sequence ID" value="GCE64041.1"/>
    <property type="molecule type" value="Genomic_DNA"/>
</dbReference>
<dbReference type="Proteomes" id="UP000324831">
    <property type="component" value="Unassembled WGS sequence"/>
</dbReference>
<protein>
    <submittedName>
        <fullName evidence="1">Uncharacterized protein</fullName>
    </submittedName>
</protein>
<comment type="caution">
    <text evidence="1">The sequence shown here is derived from an EMBL/GenBank/DDBJ whole genome shotgun (WGS) entry which is preliminary data.</text>
</comment>
<name>A0A478FR55_9MOLU</name>
<evidence type="ECO:0000313" key="1">
    <source>
        <dbReference type="EMBL" id="GCE64041.1"/>
    </source>
</evidence>
<sequence>MLTESKITIAISTISGNAFLGIAGYEALQWYISGLNSDGEISTIENITIQDIKTLRKKTKTVKATSTSSFDLKKQVSANVMQTVSDSSYLRSNKSTDSQHISQYLNKLINKERTNKNWWDEAYKERSYIIKIQAKNLSLKILGGYSDATSYNKASTEMYMNQFCDTGYFDADYYKKYKDLFWLSCSIDGKDPEETDQSKQKFLATEGDYQENSSNKKIVYLTVEQSKNTSIKNEKVNNKKDNFIIYDYSREWWEWSYKNRLQEDRKNEVSAFPLSSEFKKISEGWDISLEKESSLNKVCKDFYEKEAETSQDELEDAYRYCTASGSEEK</sequence>
<gene>
    <name evidence="1" type="ORF">MHSWG343_10490</name>
</gene>
<accession>A0A478FR55</accession>
<organism evidence="1 2">
    <name type="scientific">Candidatus Mycoplasma haematohominis</name>
    <dbReference type="NCBI Taxonomy" id="1494318"/>
    <lineage>
        <taxon>Bacteria</taxon>
        <taxon>Bacillati</taxon>
        <taxon>Mycoplasmatota</taxon>
        <taxon>Mollicutes</taxon>
        <taxon>Mycoplasmataceae</taxon>
        <taxon>Mycoplasma</taxon>
    </lineage>
</organism>
<proteinExistence type="predicted"/>
<reference evidence="1 2" key="1">
    <citation type="submission" date="2019-01" db="EMBL/GenBank/DDBJ databases">
        <title>Draft genome sequences of Candidatus Mycoplasma haemohominis SWG34-3 identified from a patient with pyrexia, anemia and liver dysfunction.</title>
        <authorList>
            <person name="Sekizuka T."/>
            <person name="Hattori N."/>
            <person name="Katano H."/>
            <person name="Takuma T."/>
            <person name="Ito T."/>
            <person name="Arai N."/>
            <person name="Yanai R."/>
            <person name="Ishii S."/>
            <person name="Miura Y."/>
            <person name="Tokunaga T."/>
            <person name="Watanabe H."/>
            <person name="Nomura N."/>
            <person name="Eguchi J."/>
            <person name="Arai T."/>
            <person name="Hasegawa H."/>
            <person name="Nakamaki T."/>
            <person name="Wakita T."/>
            <person name="Niki Y."/>
            <person name="Kuroda M."/>
        </authorList>
    </citation>
    <scope>NUCLEOTIDE SEQUENCE [LARGE SCALE GENOMIC DNA]</scope>
    <source>
        <strain evidence="1">SWG34-3</strain>
    </source>
</reference>
<dbReference type="AlphaFoldDB" id="A0A478FR55"/>
<evidence type="ECO:0000313" key="2">
    <source>
        <dbReference type="Proteomes" id="UP000324831"/>
    </source>
</evidence>